<dbReference type="InterPro" id="IPR000801">
    <property type="entry name" value="Esterase-like"/>
</dbReference>
<dbReference type="InterPro" id="IPR050583">
    <property type="entry name" value="Mycobacterial_A85_antigen"/>
</dbReference>
<sequence>MANYTYHPITPPTQALGRSREIWVYLPTNYADSTERFPVIYLHDGQNLTEHRTMGSDDKWQLEQFLAQNQHFILVSIDCIGEHRLNEYAPFPAEPEAQALLDSLPFPHAPFHPEGDRYIAWLVDDLKPYIDHTYRTDPTRNGIIGSSMGALISLYAQATHPHLFTYSALLSPAYWFSPTQLMRYLQSSHLNHQNIIYTSVGDAEQGLADAPMYLEPFAQINHILHQEKQTSLTARIISQGKHHETDWAKLIPEIFAPFIAH</sequence>
<accession>A0A968GLP5</accession>
<dbReference type="PANTHER" id="PTHR48098:SF6">
    <property type="entry name" value="FERRI-BACILLIBACTIN ESTERASE BESA"/>
    <property type="match status" value="1"/>
</dbReference>
<dbReference type="RefSeq" id="WP_167696198.1">
    <property type="nucleotide sequence ID" value="NZ_CP118181.1"/>
</dbReference>
<evidence type="ECO:0000313" key="2">
    <source>
        <dbReference type="Proteomes" id="UP000778951"/>
    </source>
</evidence>
<dbReference type="Pfam" id="PF00756">
    <property type="entry name" value="Esterase"/>
    <property type="match status" value="1"/>
</dbReference>
<name>A0A968GLP5_9SPIO</name>
<proteinExistence type="predicted"/>
<dbReference type="SUPFAM" id="SSF53474">
    <property type="entry name" value="alpha/beta-Hydrolases"/>
    <property type="match status" value="1"/>
</dbReference>
<comment type="caution">
    <text evidence="1">The sequence shown here is derived from an EMBL/GenBank/DDBJ whole genome shotgun (WGS) entry which is preliminary data.</text>
</comment>
<keyword evidence="2" id="KW-1185">Reference proteome</keyword>
<keyword evidence="1" id="KW-0378">Hydrolase</keyword>
<dbReference type="PANTHER" id="PTHR48098">
    <property type="entry name" value="ENTEROCHELIN ESTERASE-RELATED"/>
    <property type="match status" value="1"/>
</dbReference>
<dbReference type="GO" id="GO:0016787">
    <property type="term" value="F:hydrolase activity"/>
    <property type="evidence" value="ECO:0007669"/>
    <property type="project" value="UniProtKB-KW"/>
</dbReference>
<dbReference type="Gene3D" id="3.40.50.1820">
    <property type="entry name" value="alpha/beta hydrolase"/>
    <property type="match status" value="1"/>
</dbReference>
<gene>
    <name evidence="1" type="ORF">HCT48_07705</name>
</gene>
<protein>
    <submittedName>
        <fullName evidence="1">Alpha/beta hydrolase</fullName>
    </submittedName>
</protein>
<reference evidence="1" key="1">
    <citation type="submission" date="2020-03" db="EMBL/GenBank/DDBJ databases">
        <title>Spirochaetal bacteria isolated from arthropods constitute a novel genus Entomospira genus novum within the order Spirochaetales.</title>
        <authorList>
            <person name="Grana-Miraglia L."/>
            <person name="Sikutova S."/>
            <person name="Fingerle V."/>
            <person name="Sing A."/>
            <person name="Castillo-Ramirez S."/>
            <person name="Margos G."/>
            <person name="Rudolf I."/>
        </authorList>
    </citation>
    <scope>NUCLEOTIDE SEQUENCE</scope>
    <source>
        <strain evidence="1">BR149</strain>
    </source>
</reference>
<dbReference type="AlphaFoldDB" id="A0A968GLP5"/>
<dbReference type="Proteomes" id="UP000778951">
    <property type="component" value="Unassembled WGS sequence"/>
</dbReference>
<dbReference type="InterPro" id="IPR029058">
    <property type="entry name" value="AB_hydrolase_fold"/>
</dbReference>
<organism evidence="1 2">
    <name type="scientific">Entomospira culicis</name>
    <dbReference type="NCBI Taxonomy" id="2719989"/>
    <lineage>
        <taxon>Bacteria</taxon>
        <taxon>Pseudomonadati</taxon>
        <taxon>Spirochaetota</taxon>
        <taxon>Spirochaetia</taxon>
        <taxon>Spirochaetales</taxon>
        <taxon>Spirochaetaceae</taxon>
        <taxon>Entomospira</taxon>
    </lineage>
</organism>
<evidence type="ECO:0000313" key="1">
    <source>
        <dbReference type="EMBL" id="NIZ70090.1"/>
    </source>
</evidence>
<dbReference type="EMBL" id="JAATLM010000001">
    <property type="protein sequence ID" value="NIZ70090.1"/>
    <property type="molecule type" value="Genomic_DNA"/>
</dbReference>